<dbReference type="EMBL" id="UINC01000971">
    <property type="protein sequence ID" value="SUZ65881.1"/>
    <property type="molecule type" value="Genomic_DNA"/>
</dbReference>
<proteinExistence type="predicted"/>
<dbReference type="AlphaFoldDB" id="A0A381PFT9"/>
<dbReference type="InterPro" id="IPR051200">
    <property type="entry name" value="Host-pathogen_enzymatic-act"/>
</dbReference>
<dbReference type="InterPro" id="IPR015943">
    <property type="entry name" value="WD40/YVTN_repeat-like_dom_sf"/>
</dbReference>
<dbReference type="SUPFAM" id="SSF51004">
    <property type="entry name" value="C-terminal (heme d1) domain of cytochrome cd1-nitrite reductase"/>
    <property type="match status" value="1"/>
</dbReference>
<organism evidence="1">
    <name type="scientific">marine metagenome</name>
    <dbReference type="NCBI Taxonomy" id="408172"/>
    <lineage>
        <taxon>unclassified sequences</taxon>
        <taxon>metagenomes</taxon>
        <taxon>ecological metagenomes</taxon>
    </lineage>
</organism>
<evidence type="ECO:0000313" key="1">
    <source>
        <dbReference type="EMBL" id="SUZ65881.1"/>
    </source>
</evidence>
<dbReference type="PANTHER" id="PTHR47197">
    <property type="entry name" value="PROTEIN NIRF"/>
    <property type="match status" value="1"/>
</dbReference>
<reference evidence="1" key="1">
    <citation type="submission" date="2018-05" db="EMBL/GenBank/DDBJ databases">
        <authorList>
            <person name="Lanie J.A."/>
            <person name="Ng W.-L."/>
            <person name="Kazmierczak K.M."/>
            <person name="Andrzejewski T.M."/>
            <person name="Davidsen T.M."/>
            <person name="Wayne K.J."/>
            <person name="Tettelin H."/>
            <person name="Glass J.I."/>
            <person name="Rusch D."/>
            <person name="Podicherti R."/>
            <person name="Tsui H.-C.T."/>
            <person name="Winkler M.E."/>
        </authorList>
    </citation>
    <scope>NUCLEOTIDE SEQUENCE</scope>
</reference>
<dbReference type="InterPro" id="IPR011048">
    <property type="entry name" value="Haem_d1_sf"/>
</dbReference>
<protein>
    <recommendedName>
        <fullName evidence="2">YncE family protein</fullName>
    </recommendedName>
</protein>
<name>A0A381PFT9_9ZZZZ</name>
<evidence type="ECO:0008006" key="2">
    <source>
        <dbReference type="Google" id="ProtNLM"/>
    </source>
</evidence>
<gene>
    <name evidence="1" type="ORF">METZ01_LOCUS18735</name>
</gene>
<accession>A0A381PFT9</accession>
<sequence>MFKDKEEKLLNQITNLITRMNLEVLVKNLVTCGILVLSMLSIPLSAQTYISDFVNGPITDRPVRILQTNSAGDDVYVFDPSTMEQVGYIPNLPHNHGATVHADGTHYYFTNEQDHTVDVVDTRTFEVVKRIPLANGPHNLSASMTARKVYVAIIAEPLIQVIDMDTNEIIASIETGGGVHNTFVTPDGRYAVGGMIGVSEIIAIDTETDEVEFEMSIPYSQNPFTGGVRPFTFTVNEDGSTRSLLVNVGGWHGFWEFDWETQELMNKISPPDDSWNRMDQTADGIQSAPSHGVVVLPDQSQVWHSSRATSHIYGYSFPDYEYLGRVYIGNPAWITTTPDSKYLWVGVSGHNETAVVDVEKQEVIKRFPVGQAPKRIFTAIMPADWEGEAP</sequence>
<dbReference type="PANTHER" id="PTHR47197:SF3">
    <property type="entry name" value="DIHYDRO-HEME D1 DEHYDROGENASE"/>
    <property type="match status" value="1"/>
</dbReference>
<dbReference type="Gene3D" id="2.130.10.10">
    <property type="entry name" value="YVTN repeat-like/Quinoprotein amine dehydrogenase"/>
    <property type="match status" value="2"/>
</dbReference>